<dbReference type="Proteomes" id="UP000254958">
    <property type="component" value="Unassembled WGS sequence"/>
</dbReference>
<reference evidence="2 3" key="1">
    <citation type="submission" date="2018-07" db="EMBL/GenBank/DDBJ databases">
        <title>Genomic Encyclopedia of Type Strains, Phase IV (KMG-IV): sequencing the most valuable type-strain genomes for metagenomic binning, comparative biology and taxonomic classification.</title>
        <authorList>
            <person name="Goeker M."/>
        </authorList>
    </citation>
    <scope>NUCLEOTIDE SEQUENCE [LARGE SCALE GENOMIC DNA]</scope>
    <source>
        <strain evidence="2 3">DSM 5603</strain>
    </source>
</reference>
<name>A0A370G258_GLULI</name>
<protein>
    <submittedName>
        <fullName evidence="2">Uncharacterized protein</fullName>
    </submittedName>
</protein>
<feature type="region of interest" description="Disordered" evidence="1">
    <location>
        <begin position="1"/>
        <end position="44"/>
    </location>
</feature>
<evidence type="ECO:0000313" key="2">
    <source>
        <dbReference type="EMBL" id="RDI37056.1"/>
    </source>
</evidence>
<keyword evidence="3" id="KW-1185">Reference proteome</keyword>
<feature type="compositionally biased region" description="Basic and acidic residues" evidence="1">
    <location>
        <begin position="1"/>
        <end position="22"/>
    </location>
</feature>
<sequence>MSEALHDMPAYRRPSGMERRAVSDTFAGPRHALSSSDPGLAAMA</sequence>
<comment type="caution">
    <text evidence="2">The sequence shown here is derived from an EMBL/GenBank/DDBJ whole genome shotgun (WGS) entry which is preliminary data.</text>
</comment>
<gene>
    <name evidence="2" type="ORF">C7453_107102</name>
</gene>
<dbReference type="AlphaFoldDB" id="A0A370G258"/>
<evidence type="ECO:0000313" key="3">
    <source>
        <dbReference type="Proteomes" id="UP000254958"/>
    </source>
</evidence>
<proteinExistence type="predicted"/>
<dbReference type="EMBL" id="QQAW01000007">
    <property type="protein sequence ID" value="RDI37056.1"/>
    <property type="molecule type" value="Genomic_DNA"/>
</dbReference>
<accession>A0A370G258</accession>
<evidence type="ECO:0000256" key="1">
    <source>
        <dbReference type="SAM" id="MobiDB-lite"/>
    </source>
</evidence>
<organism evidence="2 3">
    <name type="scientific">Gluconacetobacter liquefaciens</name>
    <name type="common">Acetobacter liquefaciens</name>
    <dbReference type="NCBI Taxonomy" id="89584"/>
    <lineage>
        <taxon>Bacteria</taxon>
        <taxon>Pseudomonadati</taxon>
        <taxon>Pseudomonadota</taxon>
        <taxon>Alphaproteobacteria</taxon>
        <taxon>Acetobacterales</taxon>
        <taxon>Acetobacteraceae</taxon>
        <taxon>Gluconacetobacter</taxon>
    </lineage>
</organism>